<comment type="caution">
    <text evidence="3">The sequence shown here is derived from an EMBL/GenBank/DDBJ whole genome shotgun (WGS) entry which is preliminary data.</text>
</comment>
<feature type="region of interest" description="Disordered" evidence="1">
    <location>
        <begin position="407"/>
        <end position="433"/>
    </location>
</feature>
<name>A0ABV5T603_9MICO</name>
<feature type="transmembrane region" description="Helical" evidence="2">
    <location>
        <begin position="105"/>
        <end position="124"/>
    </location>
</feature>
<feature type="transmembrane region" description="Helical" evidence="2">
    <location>
        <begin position="179"/>
        <end position="197"/>
    </location>
</feature>
<sequence length="433" mass="46039">MDDGASLLLIAFGVVAAVWLIALAALRPRQVVPVIAVAGIVCSRPSLIGERFPTLGAILLLIAAAFALFSGRGTNTFRTGWFAILVGLAYFWLLVHEAIVPNSEASLTSILLTTALPIILFWFIARDRGYLEQSIIGLTTVVVVVAALSLVSFAVGAIIGFGATHVANVPLGYSDRGVGLLLPGGFTYGGTLSEGFPRMLGLGREPGMGAIYYAWAFFAIPATWRHRSVLRWVVLLGALLTTQSTAGVALFTISLALWVVFGRDRIRPLVALLALGASAAIAYLAIFDTSFGVLSKLETTSYDERNAATLRGLEALQLNFWDSATTLPLSNVNLIAGVDAHGGPWLVILGVLLITALIRSGRQNPMTYAALFIALTVLASQPIIDTPAILIMLFICVASRPVRPAPELERLEPAERRSVTKSGSDGSRSATVQ</sequence>
<proteinExistence type="predicted"/>
<feature type="transmembrane region" description="Helical" evidence="2">
    <location>
        <begin position="370"/>
        <end position="395"/>
    </location>
</feature>
<feature type="transmembrane region" description="Helical" evidence="2">
    <location>
        <begin position="53"/>
        <end position="69"/>
    </location>
</feature>
<organism evidence="3 4">
    <name type="scientific">Microbacterium terregens</name>
    <dbReference type="NCBI Taxonomy" id="69363"/>
    <lineage>
        <taxon>Bacteria</taxon>
        <taxon>Bacillati</taxon>
        <taxon>Actinomycetota</taxon>
        <taxon>Actinomycetes</taxon>
        <taxon>Micrococcales</taxon>
        <taxon>Microbacteriaceae</taxon>
        <taxon>Microbacterium</taxon>
    </lineage>
</organism>
<feature type="transmembrane region" description="Helical" evidence="2">
    <location>
        <begin position="342"/>
        <end position="358"/>
    </location>
</feature>
<feature type="transmembrane region" description="Helical" evidence="2">
    <location>
        <begin position="209"/>
        <end position="226"/>
    </location>
</feature>
<feature type="compositionally biased region" description="Basic and acidic residues" evidence="1">
    <location>
        <begin position="407"/>
        <end position="418"/>
    </location>
</feature>
<keyword evidence="4" id="KW-1185">Reference proteome</keyword>
<feature type="transmembrane region" description="Helical" evidence="2">
    <location>
        <begin position="81"/>
        <end position="99"/>
    </location>
</feature>
<feature type="transmembrane region" description="Helical" evidence="2">
    <location>
        <begin position="6"/>
        <end position="26"/>
    </location>
</feature>
<evidence type="ECO:0000256" key="1">
    <source>
        <dbReference type="SAM" id="MobiDB-lite"/>
    </source>
</evidence>
<gene>
    <name evidence="3" type="ORF">ACFFPJ_14840</name>
</gene>
<accession>A0ABV5T603</accession>
<evidence type="ECO:0008006" key="5">
    <source>
        <dbReference type="Google" id="ProtNLM"/>
    </source>
</evidence>
<feature type="compositionally biased region" description="Polar residues" evidence="1">
    <location>
        <begin position="420"/>
        <end position="433"/>
    </location>
</feature>
<evidence type="ECO:0000313" key="3">
    <source>
        <dbReference type="EMBL" id="MFB9647071.1"/>
    </source>
</evidence>
<feature type="transmembrane region" description="Helical" evidence="2">
    <location>
        <begin position="268"/>
        <end position="287"/>
    </location>
</feature>
<keyword evidence="2" id="KW-0472">Membrane</keyword>
<dbReference type="RefSeq" id="WP_344711846.1">
    <property type="nucleotide sequence ID" value="NZ_BAAAWH010000001.1"/>
</dbReference>
<evidence type="ECO:0000256" key="2">
    <source>
        <dbReference type="SAM" id="Phobius"/>
    </source>
</evidence>
<feature type="transmembrane region" description="Helical" evidence="2">
    <location>
        <begin position="31"/>
        <end position="47"/>
    </location>
</feature>
<keyword evidence="2" id="KW-0812">Transmembrane</keyword>
<feature type="transmembrane region" description="Helical" evidence="2">
    <location>
        <begin position="232"/>
        <end position="261"/>
    </location>
</feature>
<dbReference type="Proteomes" id="UP001589611">
    <property type="component" value="Unassembled WGS sequence"/>
</dbReference>
<keyword evidence="2" id="KW-1133">Transmembrane helix</keyword>
<reference evidence="3 4" key="1">
    <citation type="submission" date="2024-09" db="EMBL/GenBank/DDBJ databases">
        <authorList>
            <person name="Sun Q."/>
            <person name="Mori K."/>
        </authorList>
    </citation>
    <scope>NUCLEOTIDE SEQUENCE [LARGE SCALE GENOMIC DNA]</scope>
    <source>
        <strain evidence="3 4">JCM 1342</strain>
    </source>
</reference>
<feature type="transmembrane region" description="Helical" evidence="2">
    <location>
        <begin position="136"/>
        <end position="159"/>
    </location>
</feature>
<evidence type="ECO:0000313" key="4">
    <source>
        <dbReference type="Proteomes" id="UP001589611"/>
    </source>
</evidence>
<protein>
    <recommendedName>
        <fullName evidence="5">O-antigen ligase domain-containing protein</fullName>
    </recommendedName>
</protein>
<dbReference type="EMBL" id="JBHMBE010000005">
    <property type="protein sequence ID" value="MFB9647071.1"/>
    <property type="molecule type" value="Genomic_DNA"/>
</dbReference>